<reference evidence="1" key="1">
    <citation type="journal article" date="2015" name="Nature">
        <title>Complex archaea that bridge the gap between prokaryotes and eukaryotes.</title>
        <authorList>
            <person name="Spang A."/>
            <person name="Saw J.H."/>
            <person name="Jorgensen S.L."/>
            <person name="Zaremba-Niedzwiedzka K."/>
            <person name="Martijn J."/>
            <person name="Lind A.E."/>
            <person name="van Eijk R."/>
            <person name="Schleper C."/>
            <person name="Guy L."/>
            <person name="Ettema T.J."/>
        </authorList>
    </citation>
    <scope>NUCLEOTIDE SEQUENCE</scope>
</reference>
<gene>
    <name evidence="1" type="ORF">LCGC14_1211930</name>
</gene>
<dbReference type="AlphaFoldDB" id="A0A0F9PIC4"/>
<comment type="caution">
    <text evidence="1">The sequence shown here is derived from an EMBL/GenBank/DDBJ whole genome shotgun (WGS) entry which is preliminary data.</text>
</comment>
<dbReference type="EMBL" id="LAZR01006313">
    <property type="protein sequence ID" value="KKM93082.1"/>
    <property type="molecule type" value="Genomic_DNA"/>
</dbReference>
<evidence type="ECO:0000313" key="1">
    <source>
        <dbReference type="EMBL" id="KKM93082.1"/>
    </source>
</evidence>
<sequence length="96" mass="10925">MYTAINICDLTGYIKPGEVFSSMQLLLKPILTKNVVNCEGKRFDGDSLLVDPDIEPKRWTAIYTIIREGCGNLKPIPKHKLRIYQSKTGKGSWKRI</sequence>
<accession>A0A0F9PIC4</accession>
<proteinExistence type="predicted"/>
<protein>
    <submittedName>
        <fullName evidence="1">Uncharacterized protein</fullName>
    </submittedName>
</protein>
<organism evidence="1">
    <name type="scientific">marine sediment metagenome</name>
    <dbReference type="NCBI Taxonomy" id="412755"/>
    <lineage>
        <taxon>unclassified sequences</taxon>
        <taxon>metagenomes</taxon>
        <taxon>ecological metagenomes</taxon>
    </lineage>
</organism>
<name>A0A0F9PIC4_9ZZZZ</name>